<dbReference type="RefSeq" id="WP_037265536.1">
    <property type="nucleotide sequence ID" value="NZ_JALZ01000031.1"/>
</dbReference>
<organism evidence="3 4">
    <name type="scientific">Roseivivax halodurans JCM 10272</name>
    <dbReference type="NCBI Taxonomy" id="1449350"/>
    <lineage>
        <taxon>Bacteria</taxon>
        <taxon>Pseudomonadati</taxon>
        <taxon>Pseudomonadota</taxon>
        <taxon>Alphaproteobacteria</taxon>
        <taxon>Rhodobacterales</taxon>
        <taxon>Roseobacteraceae</taxon>
        <taxon>Roseivivax</taxon>
    </lineage>
</organism>
<dbReference type="AlphaFoldDB" id="X7EDR0"/>
<dbReference type="EMBL" id="JALZ01000031">
    <property type="protein sequence ID" value="ETX13263.1"/>
    <property type="molecule type" value="Genomic_DNA"/>
</dbReference>
<evidence type="ECO:0000259" key="2">
    <source>
        <dbReference type="Pfam" id="PF18932"/>
    </source>
</evidence>
<feature type="domain" description="DUF5681" evidence="2">
    <location>
        <begin position="18"/>
        <end position="78"/>
    </location>
</feature>
<protein>
    <recommendedName>
        <fullName evidence="2">DUF5681 domain-containing protein</fullName>
    </recommendedName>
</protein>
<comment type="caution">
    <text evidence="3">The sequence shown here is derived from an EMBL/GenBank/DDBJ whole genome shotgun (WGS) entry which is preliminary data.</text>
</comment>
<proteinExistence type="predicted"/>
<dbReference type="Proteomes" id="UP000022447">
    <property type="component" value="Unassembled WGS sequence"/>
</dbReference>
<gene>
    <name evidence="3" type="ORF">OCH239_12595</name>
</gene>
<dbReference type="InterPro" id="IPR043736">
    <property type="entry name" value="DUF5681"/>
</dbReference>
<evidence type="ECO:0000256" key="1">
    <source>
        <dbReference type="SAM" id="MobiDB-lite"/>
    </source>
</evidence>
<sequence>MTASSKRNNAGKTYTDDSGKFAPGNPGRPKGARHRITRAVEELLEGEAEGITRKAVEMALEGDTTAMRLCLERIAPAKKDAPVEFDLPEMTTAADATKAAQAVLRAVSDGELTPSEATSVMHLVESYRRALETEELERRIAALEAAK</sequence>
<feature type="region of interest" description="Disordered" evidence="1">
    <location>
        <begin position="1"/>
        <end position="34"/>
    </location>
</feature>
<dbReference type="OrthoDB" id="2086138at2"/>
<accession>X7EDR0</accession>
<feature type="compositionally biased region" description="Polar residues" evidence="1">
    <location>
        <begin position="1"/>
        <end position="12"/>
    </location>
</feature>
<evidence type="ECO:0000313" key="3">
    <source>
        <dbReference type="EMBL" id="ETX13263.1"/>
    </source>
</evidence>
<evidence type="ECO:0000313" key="4">
    <source>
        <dbReference type="Proteomes" id="UP000022447"/>
    </source>
</evidence>
<dbReference type="Pfam" id="PF18932">
    <property type="entry name" value="DUF5681"/>
    <property type="match status" value="1"/>
</dbReference>
<name>X7EDR0_9RHOB</name>
<keyword evidence="4" id="KW-1185">Reference proteome</keyword>
<dbReference type="eggNOG" id="ENOG503307M">
    <property type="taxonomic scope" value="Bacteria"/>
</dbReference>
<dbReference type="STRING" id="1449350.OCH239_12595"/>
<reference evidence="3 4" key="1">
    <citation type="submission" date="2014-01" db="EMBL/GenBank/DDBJ databases">
        <title>Roseivivax halodurans JCM 10272 Genome Sequencing.</title>
        <authorList>
            <person name="Lai Q."/>
            <person name="Li G."/>
            <person name="Shao Z."/>
        </authorList>
    </citation>
    <scope>NUCLEOTIDE SEQUENCE [LARGE SCALE GENOMIC DNA]</scope>
    <source>
        <strain evidence="3 4">JCM 10272</strain>
    </source>
</reference>